<evidence type="ECO:0000313" key="9">
    <source>
        <dbReference type="Proteomes" id="UP001238601"/>
    </source>
</evidence>
<evidence type="ECO:0000256" key="6">
    <source>
        <dbReference type="ARBA" id="ARBA00023229"/>
    </source>
</evidence>
<evidence type="ECO:0000256" key="1">
    <source>
        <dbReference type="ARBA" id="ARBA00001946"/>
    </source>
</evidence>
<name>A0ABU0N6L8_9SPHN</name>
<comment type="cofactor">
    <cofactor evidence="1">
        <name>Mg(2+)</name>
        <dbReference type="ChEBI" id="CHEBI:18420"/>
    </cofactor>
</comment>
<dbReference type="PANTHER" id="PTHR43281:SF1">
    <property type="entry name" value="FARNESYL DIPHOSPHATE SYNTHASE"/>
    <property type="match status" value="1"/>
</dbReference>
<reference evidence="8 9" key="1">
    <citation type="submission" date="2023-07" db="EMBL/GenBank/DDBJ databases">
        <title>Genomic Encyclopedia of Type Strains, Phase IV (KMG-IV): sequencing the most valuable type-strain genomes for metagenomic binning, comparative biology and taxonomic classification.</title>
        <authorList>
            <person name="Goeker M."/>
        </authorList>
    </citation>
    <scope>NUCLEOTIDE SEQUENCE [LARGE SCALE GENOMIC DNA]</scope>
    <source>
        <strain evidence="8 9">DSM 14432</strain>
    </source>
</reference>
<dbReference type="NCBIfam" id="NF045485">
    <property type="entry name" value="FPPsyn"/>
    <property type="match status" value="1"/>
</dbReference>
<evidence type="ECO:0000256" key="5">
    <source>
        <dbReference type="ARBA" id="ARBA00022842"/>
    </source>
</evidence>
<dbReference type="InterPro" id="IPR033749">
    <property type="entry name" value="Polyprenyl_synt_CS"/>
</dbReference>
<dbReference type="InterPro" id="IPR053378">
    <property type="entry name" value="Prenyl_diphosphate_synthase"/>
</dbReference>
<comment type="caution">
    <text evidence="8">The sequence shown here is derived from an EMBL/GenBank/DDBJ whole genome shotgun (WGS) entry which is preliminary data.</text>
</comment>
<dbReference type="PROSITE" id="PS00444">
    <property type="entry name" value="POLYPRENYL_SYNTHASE_2"/>
    <property type="match status" value="1"/>
</dbReference>
<proteinExistence type="inferred from homology"/>
<keyword evidence="3 7" id="KW-0808">Transferase</keyword>
<dbReference type="Proteomes" id="UP001238601">
    <property type="component" value="Unassembled WGS sequence"/>
</dbReference>
<dbReference type="EC" id="2.5.1.1" evidence="8"/>
<evidence type="ECO:0000256" key="4">
    <source>
        <dbReference type="ARBA" id="ARBA00022723"/>
    </source>
</evidence>
<dbReference type="SFLD" id="SFLDS00005">
    <property type="entry name" value="Isoprenoid_Synthase_Type_I"/>
    <property type="match status" value="1"/>
</dbReference>
<evidence type="ECO:0000256" key="3">
    <source>
        <dbReference type="ARBA" id="ARBA00022679"/>
    </source>
</evidence>
<dbReference type="EMBL" id="JAUSWK010000001">
    <property type="protein sequence ID" value="MDQ0565060.1"/>
    <property type="molecule type" value="Genomic_DNA"/>
</dbReference>
<sequence>MSVATAMPSLLGQAFEQVQSEVDSVFDAFLPVPDDTRARLIEAMRYAVIGGGKRVRPLLLVATAELFGVNRNAAINAGCAVEAIHAYSLIHDDLPCMDDDEMRHGKPTLHKAFDEATAVLAGDSLHALAFDILTQPDTSTDPFVRAELVATLARASGHDGMAGGQMMDIVSEEQSYDLRQVTRLQQLKTGALLAASVEMGAVLGRVAPEGRTHLRAYARDIGLAFQIADDLLDVEGDETLAGKALRKDEEQGKQTFVTLMGVEQARAQATMLVEQAGDHLATYGDDARLLVELAHFIVKRDH</sequence>
<dbReference type="EC" id="2.5.1.10" evidence="8"/>
<evidence type="ECO:0000313" key="8">
    <source>
        <dbReference type="EMBL" id="MDQ0565060.1"/>
    </source>
</evidence>
<dbReference type="SUPFAM" id="SSF48576">
    <property type="entry name" value="Terpenoid synthases"/>
    <property type="match status" value="1"/>
</dbReference>
<dbReference type="Pfam" id="PF00348">
    <property type="entry name" value="polyprenyl_synt"/>
    <property type="match status" value="1"/>
</dbReference>
<keyword evidence="5" id="KW-0460">Magnesium</keyword>
<comment type="similarity">
    <text evidence="2 7">Belongs to the FPP/GGPP synthase family.</text>
</comment>
<dbReference type="InterPro" id="IPR008949">
    <property type="entry name" value="Isoprenoid_synthase_dom_sf"/>
</dbReference>
<dbReference type="GO" id="GO:0004337">
    <property type="term" value="F:(2E,6E)-farnesyl diphosphate synthase activity"/>
    <property type="evidence" value="ECO:0007669"/>
    <property type="project" value="UniProtKB-EC"/>
</dbReference>
<dbReference type="SFLD" id="SFLDG01017">
    <property type="entry name" value="Polyprenyl_Transferase_Like"/>
    <property type="match status" value="1"/>
</dbReference>
<evidence type="ECO:0000256" key="7">
    <source>
        <dbReference type="RuleBase" id="RU004466"/>
    </source>
</evidence>
<keyword evidence="6" id="KW-0414">Isoprene biosynthesis</keyword>
<dbReference type="Gene3D" id="1.10.600.10">
    <property type="entry name" value="Farnesyl Diphosphate Synthase"/>
    <property type="match status" value="1"/>
</dbReference>
<organism evidence="8 9">
    <name type="scientific">Qipengyuania citrea</name>
    <dbReference type="NCBI Taxonomy" id="225971"/>
    <lineage>
        <taxon>Bacteria</taxon>
        <taxon>Pseudomonadati</taxon>
        <taxon>Pseudomonadota</taxon>
        <taxon>Alphaproteobacteria</taxon>
        <taxon>Sphingomonadales</taxon>
        <taxon>Erythrobacteraceae</taxon>
        <taxon>Qipengyuania</taxon>
    </lineage>
</organism>
<gene>
    <name evidence="8" type="ORF">QOZ97_000570</name>
</gene>
<keyword evidence="4" id="KW-0479">Metal-binding</keyword>
<evidence type="ECO:0000256" key="2">
    <source>
        <dbReference type="ARBA" id="ARBA00006706"/>
    </source>
</evidence>
<dbReference type="PANTHER" id="PTHR43281">
    <property type="entry name" value="FARNESYL DIPHOSPHATE SYNTHASE"/>
    <property type="match status" value="1"/>
</dbReference>
<accession>A0ABU0N6L8</accession>
<dbReference type="GO" id="GO:0004161">
    <property type="term" value="F:dimethylallyltranstransferase activity"/>
    <property type="evidence" value="ECO:0007669"/>
    <property type="project" value="UniProtKB-EC"/>
</dbReference>
<dbReference type="InterPro" id="IPR000092">
    <property type="entry name" value="Polyprenyl_synt"/>
</dbReference>
<protein>
    <submittedName>
        <fullName evidence="8">Farnesyl diphosphate synthase</fullName>
        <ecNumber evidence="8">2.5.1.1</ecNumber>
        <ecNumber evidence="8">2.5.1.10</ecNumber>
    </submittedName>
</protein>
<keyword evidence="9" id="KW-1185">Reference proteome</keyword>
<dbReference type="CDD" id="cd00685">
    <property type="entry name" value="Trans_IPPS_HT"/>
    <property type="match status" value="1"/>
</dbReference>